<organism evidence="2 3">
    <name type="scientific">Flavobacterium cupriresistens</name>
    <dbReference type="NCBI Taxonomy" id="2893885"/>
    <lineage>
        <taxon>Bacteria</taxon>
        <taxon>Pseudomonadati</taxon>
        <taxon>Bacteroidota</taxon>
        <taxon>Flavobacteriia</taxon>
        <taxon>Flavobacteriales</taxon>
        <taxon>Flavobacteriaceae</taxon>
        <taxon>Flavobacterium</taxon>
    </lineage>
</organism>
<evidence type="ECO:0008006" key="4">
    <source>
        <dbReference type="Google" id="ProtNLM"/>
    </source>
</evidence>
<reference evidence="2 3" key="1">
    <citation type="submission" date="2023-11" db="EMBL/GenBank/DDBJ databases">
        <title>Unpublished Manusciprt.</title>
        <authorList>
            <person name="Saticioglu I.B."/>
            <person name="Ay H."/>
            <person name="Ajmi N."/>
            <person name="Altun S."/>
            <person name="Duman M."/>
        </authorList>
    </citation>
    <scope>NUCLEOTIDE SEQUENCE [LARGE SCALE GENOMIC DNA]</scope>
    <source>
        <strain evidence="2 3">Fl-318</strain>
    </source>
</reference>
<keyword evidence="3" id="KW-1185">Reference proteome</keyword>
<name>A0ABU4RCH2_9FLAO</name>
<dbReference type="EMBL" id="JAWXVI010000006">
    <property type="protein sequence ID" value="MDX6190264.1"/>
    <property type="molecule type" value="Genomic_DNA"/>
</dbReference>
<dbReference type="RefSeq" id="WP_230003514.1">
    <property type="nucleotide sequence ID" value="NZ_CP087134.1"/>
</dbReference>
<evidence type="ECO:0000313" key="3">
    <source>
        <dbReference type="Proteomes" id="UP001273350"/>
    </source>
</evidence>
<evidence type="ECO:0000313" key="2">
    <source>
        <dbReference type="EMBL" id="MDX6190264.1"/>
    </source>
</evidence>
<comment type="caution">
    <text evidence="2">The sequence shown here is derived from an EMBL/GenBank/DDBJ whole genome shotgun (WGS) entry which is preliminary data.</text>
</comment>
<keyword evidence="1" id="KW-0732">Signal</keyword>
<feature type="chain" id="PRO_5045214039" description="GLPGLI family protein" evidence="1">
    <location>
        <begin position="19"/>
        <end position="205"/>
    </location>
</feature>
<gene>
    <name evidence="2" type="ORF">SGQ83_12965</name>
</gene>
<evidence type="ECO:0000256" key="1">
    <source>
        <dbReference type="SAM" id="SignalP"/>
    </source>
</evidence>
<protein>
    <recommendedName>
        <fullName evidence="4">GLPGLI family protein</fullName>
    </recommendedName>
</protein>
<dbReference type="Proteomes" id="UP001273350">
    <property type="component" value="Unassembled WGS sequence"/>
</dbReference>
<proteinExistence type="predicted"/>
<accession>A0ABU4RCH2</accession>
<sequence length="205" mass="24045">MNRALLLFLFLVSITVQSQKTVNGLEASVTKAREIMHEKQITDYVILTNSHYANVTTYYEDSEGKREKEETYLTNMFEAYLFWKENSKCYLQLTDMNFTYQPLLLDQCGFLKLDAKTIDQISKEEVLPIVILENGAKTYLDIPNHFQTQFYFSNGNSKEFPAFYLSEPEKRNSNNTKNSKLQITKLYKTCEKIIRDNSDLLHRNK</sequence>
<feature type="signal peptide" evidence="1">
    <location>
        <begin position="1"/>
        <end position="18"/>
    </location>
</feature>